<keyword evidence="3" id="KW-0808">Transferase</keyword>
<keyword evidence="4" id="KW-1185">Reference proteome</keyword>
<dbReference type="OrthoDB" id="9795746at2"/>
<dbReference type="PANTHER" id="PTHR12526:SF638">
    <property type="entry name" value="SPORE COAT PROTEIN SA"/>
    <property type="match status" value="1"/>
</dbReference>
<dbReference type="PANTHER" id="PTHR12526">
    <property type="entry name" value="GLYCOSYLTRANSFERASE"/>
    <property type="match status" value="1"/>
</dbReference>
<feature type="domain" description="Glycosyl transferase family 1" evidence="1">
    <location>
        <begin position="177"/>
        <end position="342"/>
    </location>
</feature>
<reference evidence="3 4" key="1">
    <citation type="journal article" date="2010" name="Proc. Natl. Acad. Sci. U.S.A.">
        <title>A Nitrospira metagenome illuminates the physiology and evolution of globally important nitrite-oxidizing bacteria.</title>
        <authorList>
            <person name="Lucker S."/>
            <person name="Wagner M."/>
            <person name="Maixner F."/>
            <person name="Pelletier E."/>
            <person name="Koch H."/>
            <person name="Vacherie B."/>
            <person name="Rattei T."/>
            <person name="Sinninghe Damste J."/>
            <person name="Spieck E."/>
            <person name="Le Paslier D."/>
            <person name="Daims H."/>
        </authorList>
    </citation>
    <scope>NUCLEOTIDE SEQUENCE [LARGE SCALE GENOMIC DNA]</scope>
</reference>
<dbReference type="Proteomes" id="UP000001660">
    <property type="component" value="Chromosome"/>
</dbReference>
<dbReference type="GO" id="GO:0016757">
    <property type="term" value="F:glycosyltransferase activity"/>
    <property type="evidence" value="ECO:0007669"/>
    <property type="project" value="UniProtKB-KW"/>
</dbReference>
<dbReference type="KEGG" id="nde:NIDE3029"/>
<gene>
    <name evidence="3" type="ORF">NIDE3029</name>
</gene>
<dbReference type="HOGENOM" id="CLU_009583_0_3_0"/>
<protein>
    <submittedName>
        <fullName evidence="3">Putative Phosphatidylinositol alpha-mannosyltransferase</fullName>
        <ecNumber evidence="3">2.4.1.57</ecNumber>
    </submittedName>
</protein>
<dbReference type="CDD" id="cd03801">
    <property type="entry name" value="GT4_PimA-like"/>
    <property type="match status" value="1"/>
</dbReference>
<dbReference type="AlphaFoldDB" id="D8PHI8"/>
<proteinExistence type="predicted"/>
<evidence type="ECO:0000313" key="4">
    <source>
        <dbReference type="Proteomes" id="UP000001660"/>
    </source>
</evidence>
<sequence>MNILIAESSTAVGGQELAVLLHAERLLKRGHRIRLVLEPRSPIMAMARERGLPVEPFVMRQWRLPLSILAFRALLKRERPEIVHVNSSRDSWIAALSSRLLDPRPKIIRTRHISAPLNNNVTTHVLYRRLFDMVIVTGSERNRQDLIHRDGLAPDRVASFPIGLDVEHFSPAKPQHDIRVELGIPTGHLLVGMISYLRDYKGHRYLVEAAAQVLKQHQGVAFLIVGEGPEEQNIRAQIERLGLTAGVRMLGFRDDLLDVFRSLNLFVIPTVEGDTIPQVLMQALAIGLPVVSTTTGSIPDVLADGESGFIVPPRDAGALADRIGRLLIDPELRAAMGRRGRQTVEQSYSIDRMVDELERVYRRVIA</sequence>
<dbReference type="EMBL" id="FP929003">
    <property type="protein sequence ID" value="CBK42725.1"/>
    <property type="molecule type" value="Genomic_DNA"/>
</dbReference>
<dbReference type="Pfam" id="PF00534">
    <property type="entry name" value="Glycos_transf_1"/>
    <property type="match status" value="1"/>
</dbReference>
<dbReference type="eggNOG" id="COG0438">
    <property type="taxonomic scope" value="Bacteria"/>
</dbReference>
<feature type="domain" description="Glycosyltransferase subfamily 4-like N-terminal" evidence="2">
    <location>
        <begin position="12"/>
        <end position="167"/>
    </location>
</feature>
<dbReference type="SUPFAM" id="SSF53756">
    <property type="entry name" value="UDP-Glycosyltransferase/glycogen phosphorylase"/>
    <property type="match status" value="1"/>
</dbReference>
<dbReference type="STRING" id="330214.NIDE3029"/>
<dbReference type="InterPro" id="IPR028098">
    <property type="entry name" value="Glyco_trans_4-like_N"/>
</dbReference>
<dbReference type="CAZy" id="GT4">
    <property type="family name" value="Glycosyltransferase Family 4"/>
</dbReference>
<name>D8PHI8_9BACT</name>
<dbReference type="Gene3D" id="3.40.50.2000">
    <property type="entry name" value="Glycogen Phosphorylase B"/>
    <property type="match status" value="2"/>
</dbReference>
<dbReference type="Pfam" id="PF13439">
    <property type="entry name" value="Glyco_transf_4"/>
    <property type="match status" value="1"/>
</dbReference>
<dbReference type="InterPro" id="IPR001296">
    <property type="entry name" value="Glyco_trans_1"/>
</dbReference>
<keyword evidence="3" id="KW-0328">Glycosyltransferase</keyword>
<evidence type="ECO:0000259" key="1">
    <source>
        <dbReference type="Pfam" id="PF00534"/>
    </source>
</evidence>
<evidence type="ECO:0000313" key="3">
    <source>
        <dbReference type="EMBL" id="CBK42725.1"/>
    </source>
</evidence>
<evidence type="ECO:0000259" key="2">
    <source>
        <dbReference type="Pfam" id="PF13439"/>
    </source>
</evidence>
<organism evidence="3 4">
    <name type="scientific">Nitrospira defluvii</name>
    <dbReference type="NCBI Taxonomy" id="330214"/>
    <lineage>
        <taxon>Bacteria</taxon>
        <taxon>Pseudomonadati</taxon>
        <taxon>Nitrospirota</taxon>
        <taxon>Nitrospiria</taxon>
        <taxon>Nitrospirales</taxon>
        <taxon>Nitrospiraceae</taxon>
        <taxon>Nitrospira</taxon>
    </lineage>
</organism>
<dbReference type="EC" id="2.4.1.57" evidence="3"/>
<accession>D8PHI8</accession>